<dbReference type="EMBL" id="JABXXO010000013">
    <property type="protein sequence ID" value="KAF7762024.1"/>
    <property type="molecule type" value="Genomic_DNA"/>
</dbReference>
<comment type="caution">
    <text evidence="5">The sequence shown here is derived from an EMBL/GenBank/DDBJ whole genome shotgun (WGS) entry which is preliminary data.</text>
</comment>
<dbReference type="GO" id="GO:0005576">
    <property type="term" value="C:extracellular region"/>
    <property type="evidence" value="ECO:0007669"/>
    <property type="project" value="UniProtKB-SubCell"/>
</dbReference>
<accession>A0A8H7EXC6</accession>
<dbReference type="Proteomes" id="UP000629468">
    <property type="component" value="Unassembled WGS sequence"/>
</dbReference>
<dbReference type="AlphaFoldDB" id="A0A8H7EXC6"/>
<keyword evidence="3" id="KW-0964">Secreted</keyword>
<organism evidence="5 6">
    <name type="scientific">Agaricus bisporus var. burnettii</name>
    <dbReference type="NCBI Taxonomy" id="192524"/>
    <lineage>
        <taxon>Eukaryota</taxon>
        <taxon>Fungi</taxon>
        <taxon>Dikarya</taxon>
        <taxon>Basidiomycota</taxon>
        <taxon>Agaricomycotina</taxon>
        <taxon>Agaricomycetes</taxon>
        <taxon>Agaricomycetidae</taxon>
        <taxon>Agaricales</taxon>
        <taxon>Agaricineae</taxon>
        <taxon>Agaricaceae</taxon>
        <taxon>Agaricus</taxon>
    </lineage>
</organism>
<reference evidence="5 6" key="1">
    <citation type="journal article" name="Sci. Rep.">
        <title>Telomere-to-telomere assembled and centromere annotated genomes of the two main subspecies of the button mushroom Agaricus bisporus reveal especially polymorphic chromosome ends.</title>
        <authorList>
            <person name="Sonnenberg A.S.M."/>
            <person name="Sedaghat-Telgerd N."/>
            <person name="Lavrijssen B."/>
            <person name="Ohm R.A."/>
            <person name="Hendrickx P.M."/>
            <person name="Scholtmeijer K."/>
            <person name="Baars J.J.P."/>
            <person name="van Peer A."/>
        </authorList>
    </citation>
    <scope>NUCLEOTIDE SEQUENCE [LARGE SCALE GENOMIC DNA]</scope>
    <source>
        <strain evidence="5 6">H119_p4</strain>
    </source>
</reference>
<dbReference type="InterPro" id="IPR011009">
    <property type="entry name" value="Kinase-like_dom_sf"/>
</dbReference>
<gene>
    <name evidence="5" type="ORF">Agabi119p4_10016</name>
</gene>
<evidence type="ECO:0000256" key="2">
    <source>
        <dbReference type="ARBA" id="ARBA00004613"/>
    </source>
</evidence>
<sequence length="696" mass="77594">MLLSLFCYVRGESRVFLVKIDDRETVGALGMAIKEQDSPNFNDVAAGSLVLWKVSLPYSRNIEDDVERHLDGKEPLDPFDDLSDLFPLPLEKRTIYIVIDRPVVVTKSSSFLNLLCYVRGDPLSNIFPVEIEHGRIVGNLKDTIKEKLYPASNDIVANSLVLWKVSIPCNPDIKDAVEDALVNNKPLDPLDEISDLFPRPLEKRTLYIVIDRPVVGTRRDLSGENPAEIAHQKLVHDAKDASAPSSVSNSATVFLREQIAHPIYNGRPITKHGPPLSIYHEAFANIQAAVHNLNAVVDGGEETRVDNTAKLCLAATDIYKDEAARLQAVHPLIENVLGTEIERNVKSLRKGRQATEADGLVSERVRGSEEKGIVCHVEWKNELGLSGQCGLQNALALRKRLIESEYDQIRDETCCPCITISIAGPYICFGGAIFADIFVAEQFTDFIYLGGTQKKILDLSRLFAAVSDGINTLKKYYSELRPRDQPNLARLFPRPTYLSDKCLPPPALVFSGRFNCQERKAGNYRRSIFEASYDGKRVLVKFCESYNGEAHRALAAAGYAPTLFFCEKLRGGMMMIVMELVDGKDAHQYFLGKSLPSDILKQVMLAVGILHGRDLVFGDLRRPNIVIEANEKGELRTLLIDFDWVGTADQARYPSSLNDSGQIAWANGVRPHGLMKKEHDLEMIRLLNSTVSVPEH</sequence>
<proteinExistence type="predicted"/>
<comment type="subcellular location">
    <subcellularLocation>
        <location evidence="1">Host cell</location>
    </subcellularLocation>
    <subcellularLocation>
        <location evidence="2">Secreted</location>
    </subcellularLocation>
</comment>
<evidence type="ECO:0000256" key="1">
    <source>
        <dbReference type="ARBA" id="ARBA00004340"/>
    </source>
</evidence>
<protein>
    <recommendedName>
        <fullName evidence="4">Crinkler effector protein N-terminal domain-containing protein</fullName>
    </recommendedName>
</protein>
<feature type="domain" description="Crinkler effector protein N-terminal" evidence="4">
    <location>
        <begin position="3"/>
        <end position="99"/>
    </location>
</feature>
<dbReference type="InterPro" id="IPR045379">
    <property type="entry name" value="Crinkler_N"/>
</dbReference>
<dbReference type="GO" id="GO:0043657">
    <property type="term" value="C:host cell"/>
    <property type="evidence" value="ECO:0007669"/>
    <property type="project" value="UniProtKB-SubCell"/>
</dbReference>
<dbReference type="Gene3D" id="1.10.510.10">
    <property type="entry name" value="Transferase(Phosphotransferase) domain 1"/>
    <property type="match status" value="1"/>
</dbReference>
<dbReference type="SUPFAM" id="SSF56112">
    <property type="entry name" value="Protein kinase-like (PK-like)"/>
    <property type="match status" value="1"/>
</dbReference>
<evidence type="ECO:0000313" key="6">
    <source>
        <dbReference type="Proteomes" id="UP000629468"/>
    </source>
</evidence>
<name>A0A8H7EXC6_AGABI</name>
<feature type="domain" description="Crinkler effector protein N-terminal" evidence="4">
    <location>
        <begin position="112"/>
        <end position="210"/>
    </location>
</feature>
<evidence type="ECO:0000313" key="5">
    <source>
        <dbReference type="EMBL" id="KAF7762024.1"/>
    </source>
</evidence>
<dbReference type="Pfam" id="PF20147">
    <property type="entry name" value="Crinkler"/>
    <property type="match status" value="2"/>
</dbReference>
<evidence type="ECO:0000256" key="3">
    <source>
        <dbReference type="ARBA" id="ARBA00022525"/>
    </source>
</evidence>
<evidence type="ECO:0000259" key="4">
    <source>
        <dbReference type="Pfam" id="PF20147"/>
    </source>
</evidence>